<reference evidence="1 2" key="1">
    <citation type="submission" date="2015-02" db="EMBL/GenBank/DDBJ databases">
        <title>Single-cell genomics of uncultivated deep-branching MTB reveals a conserved set of magnetosome genes.</title>
        <authorList>
            <person name="Kolinko S."/>
            <person name="Richter M."/>
            <person name="Glockner F.O."/>
            <person name="Brachmann A."/>
            <person name="Schuler D."/>
        </authorList>
    </citation>
    <scope>NUCLEOTIDE SEQUENCE [LARGE SCALE GENOMIC DNA]</scope>
    <source>
        <strain evidence="1">TM-1</strain>
    </source>
</reference>
<sequence>MFWRTTAFSNDTVNLGSYAEITDPKTRHFTIGILTTSDKDDPKGLNAIVMKFVQRGGIPILEEFIIASYNVIIKVKITPEAILFKSLIDKLKEDLKTKSPLESLKLIVSEIKLKFDKDNITIDHKKANLNLS</sequence>
<gene>
    <name evidence="1" type="ORF">MBAV_005191</name>
</gene>
<evidence type="ECO:0000313" key="1">
    <source>
        <dbReference type="EMBL" id="KJU82615.1"/>
    </source>
</evidence>
<dbReference type="AlphaFoldDB" id="A0A0F3GL18"/>
<dbReference type="EMBL" id="LACI01002241">
    <property type="protein sequence ID" value="KJU82615.1"/>
    <property type="molecule type" value="Genomic_DNA"/>
</dbReference>
<accession>A0A0F3GL18</accession>
<keyword evidence="2" id="KW-1185">Reference proteome</keyword>
<comment type="caution">
    <text evidence="1">The sequence shown here is derived from an EMBL/GenBank/DDBJ whole genome shotgun (WGS) entry which is preliminary data.</text>
</comment>
<proteinExistence type="predicted"/>
<name>A0A0F3GL18_9BACT</name>
<feature type="non-terminal residue" evidence="1">
    <location>
        <position position="132"/>
    </location>
</feature>
<evidence type="ECO:0000313" key="2">
    <source>
        <dbReference type="Proteomes" id="UP000033423"/>
    </source>
</evidence>
<organism evidence="1 2">
    <name type="scientific">Candidatus Magnetobacterium bavaricum</name>
    <dbReference type="NCBI Taxonomy" id="29290"/>
    <lineage>
        <taxon>Bacteria</taxon>
        <taxon>Pseudomonadati</taxon>
        <taxon>Nitrospirota</taxon>
        <taxon>Thermodesulfovibrionia</taxon>
        <taxon>Thermodesulfovibrionales</taxon>
        <taxon>Candidatus Magnetobacteriaceae</taxon>
        <taxon>Candidatus Magnetobacterium</taxon>
    </lineage>
</organism>
<dbReference type="Proteomes" id="UP000033423">
    <property type="component" value="Unassembled WGS sequence"/>
</dbReference>
<protein>
    <submittedName>
        <fullName evidence="1">Uncharacterized protein</fullName>
    </submittedName>
</protein>